<dbReference type="InterPro" id="IPR036157">
    <property type="entry name" value="dUTPase-like_sf"/>
</dbReference>
<dbReference type="EMBL" id="LAZR01011675">
    <property type="protein sequence ID" value="KKM60462.1"/>
    <property type="molecule type" value="Genomic_DNA"/>
</dbReference>
<proteinExistence type="predicted"/>
<reference evidence="2" key="1">
    <citation type="journal article" date="2015" name="Nature">
        <title>Complex archaea that bridge the gap between prokaryotes and eukaryotes.</title>
        <authorList>
            <person name="Spang A."/>
            <person name="Saw J.H."/>
            <person name="Jorgensen S.L."/>
            <person name="Zaremba-Niedzwiedzka K."/>
            <person name="Martijn J."/>
            <person name="Lind A.E."/>
            <person name="van Eijk R."/>
            <person name="Schleper C."/>
            <person name="Guy L."/>
            <person name="Ettema T.J."/>
        </authorList>
    </citation>
    <scope>NUCLEOTIDE SEQUENCE</scope>
</reference>
<comment type="caution">
    <text evidence="2">The sequence shown here is derived from an EMBL/GenBank/DDBJ whole genome shotgun (WGS) entry which is preliminary data.</text>
</comment>
<organism evidence="2">
    <name type="scientific">marine sediment metagenome</name>
    <dbReference type="NCBI Taxonomy" id="412755"/>
    <lineage>
        <taxon>unclassified sequences</taxon>
        <taxon>metagenomes</taxon>
        <taxon>ecological metagenomes</taxon>
    </lineage>
</organism>
<dbReference type="Gene3D" id="2.70.40.10">
    <property type="match status" value="1"/>
</dbReference>
<dbReference type="SUPFAM" id="SSF51283">
    <property type="entry name" value="dUTPase-like"/>
    <property type="match status" value="1"/>
</dbReference>
<gene>
    <name evidence="2" type="ORF">LCGC14_1541530</name>
</gene>
<evidence type="ECO:0000256" key="1">
    <source>
        <dbReference type="ARBA" id="ARBA00023080"/>
    </source>
</evidence>
<dbReference type="PANTHER" id="PTHR42680:SF2">
    <property type="entry name" value="DCTP DEAMINASE"/>
    <property type="match status" value="1"/>
</dbReference>
<accession>A0A0F9LTP0</accession>
<dbReference type="InterPro" id="IPR011962">
    <property type="entry name" value="dCTP_deaminase"/>
</dbReference>
<dbReference type="PANTHER" id="PTHR42680">
    <property type="entry name" value="DCTP DEAMINASE"/>
    <property type="match status" value="1"/>
</dbReference>
<dbReference type="GO" id="GO:0006229">
    <property type="term" value="P:dUTP biosynthetic process"/>
    <property type="evidence" value="ECO:0007669"/>
    <property type="project" value="InterPro"/>
</dbReference>
<name>A0A0F9LTP0_9ZZZZ</name>
<sequence>MLLTGDEIISAHQAGEIVIDPFVPQNVNSASYDVSLGPFCYRQVPASVRYNRRLPSRMDYGYNPYDAKCIQASWQLDRAISASTLPKMEGVDDNDFVIPIGPKEIILAHTLEFIGSTMLPGGCSITTQMHSRSSSVRNCIDVCGSGGLGDHGYHSIWTLEVQNLSVHYTTYLVVGRRYAQISFYRTETTSRDYAAHGKYQAAADLERLRASWRPTMMLPRTHLDREVGSSDQHQQLIQELIQLHPIER</sequence>
<protein>
    <recommendedName>
        <fullName evidence="3">dUTPase-like domain-containing protein</fullName>
    </recommendedName>
</protein>
<dbReference type="Pfam" id="PF22769">
    <property type="entry name" value="DCD"/>
    <property type="match status" value="1"/>
</dbReference>
<evidence type="ECO:0008006" key="3">
    <source>
        <dbReference type="Google" id="ProtNLM"/>
    </source>
</evidence>
<evidence type="ECO:0000313" key="2">
    <source>
        <dbReference type="EMBL" id="KKM60462.1"/>
    </source>
</evidence>
<keyword evidence="1" id="KW-0546">Nucleotide metabolism</keyword>
<dbReference type="AlphaFoldDB" id="A0A0F9LTP0"/>
<dbReference type="GO" id="GO:0008829">
    <property type="term" value="F:dCTP deaminase activity"/>
    <property type="evidence" value="ECO:0007669"/>
    <property type="project" value="InterPro"/>
</dbReference>